<keyword evidence="4" id="KW-1185">Reference proteome</keyword>
<dbReference type="InterPro" id="IPR000719">
    <property type="entry name" value="Prot_kinase_dom"/>
</dbReference>
<reference evidence="3 4" key="1">
    <citation type="submission" date="2020-08" db="EMBL/GenBank/DDBJ databases">
        <authorList>
            <person name="Hejnol A."/>
        </authorList>
    </citation>
    <scope>NUCLEOTIDE SEQUENCE [LARGE SCALE GENOMIC DNA]</scope>
</reference>
<dbReference type="PANTHER" id="PTHR44167:SF24">
    <property type="entry name" value="SERINE_THREONINE-PROTEIN KINASE CHK2"/>
    <property type="match status" value="1"/>
</dbReference>
<dbReference type="Proteomes" id="UP000549394">
    <property type="component" value="Unassembled WGS sequence"/>
</dbReference>
<dbReference type="GO" id="GO:0005634">
    <property type="term" value="C:nucleus"/>
    <property type="evidence" value="ECO:0007669"/>
    <property type="project" value="TreeGrafter"/>
</dbReference>
<protein>
    <submittedName>
        <fullName evidence="3">DgyrCDS1392</fullName>
    </submittedName>
</protein>
<feature type="domain" description="Protein kinase" evidence="2">
    <location>
        <begin position="117"/>
        <end position="401"/>
    </location>
</feature>
<evidence type="ECO:0000313" key="4">
    <source>
        <dbReference type="Proteomes" id="UP000549394"/>
    </source>
</evidence>
<dbReference type="CDD" id="cd00180">
    <property type="entry name" value="PKc"/>
    <property type="match status" value="1"/>
</dbReference>
<dbReference type="PROSITE" id="PS50011">
    <property type="entry name" value="PROTEIN_KINASE_DOM"/>
    <property type="match status" value="1"/>
</dbReference>
<dbReference type="SUPFAM" id="SSF56112">
    <property type="entry name" value="Protein kinase-like (PK-like)"/>
    <property type="match status" value="1"/>
</dbReference>
<dbReference type="EMBL" id="CAJFCJ010000002">
    <property type="protein sequence ID" value="CAD5112154.1"/>
    <property type="molecule type" value="Genomic_DNA"/>
</dbReference>
<dbReference type="GO" id="GO:0005737">
    <property type="term" value="C:cytoplasm"/>
    <property type="evidence" value="ECO:0007669"/>
    <property type="project" value="TreeGrafter"/>
</dbReference>
<organism evidence="3 4">
    <name type="scientific">Dimorphilus gyrociliatus</name>
    <dbReference type="NCBI Taxonomy" id="2664684"/>
    <lineage>
        <taxon>Eukaryota</taxon>
        <taxon>Metazoa</taxon>
        <taxon>Spiralia</taxon>
        <taxon>Lophotrochozoa</taxon>
        <taxon>Annelida</taxon>
        <taxon>Polychaeta</taxon>
        <taxon>Polychaeta incertae sedis</taxon>
        <taxon>Dinophilidae</taxon>
        <taxon>Dimorphilus</taxon>
    </lineage>
</organism>
<dbReference type="InterPro" id="IPR008271">
    <property type="entry name" value="Ser/Thr_kinase_AS"/>
</dbReference>
<dbReference type="SMART" id="SM00220">
    <property type="entry name" value="S_TKc"/>
    <property type="match status" value="1"/>
</dbReference>
<dbReference type="Gene3D" id="1.10.510.10">
    <property type="entry name" value="Transferase(Phosphotransferase) domain 1"/>
    <property type="match status" value="1"/>
</dbReference>
<dbReference type="GO" id="GO:0005524">
    <property type="term" value="F:ATP binding"/>
    <property type="evidence" value="ECO:0007669"/>
    <property type="project" value="InterPro"/>
</dbReference>
<dbReference type="AlphaFoldDB" id="A0A7I8V8N9"/>
<evidence type="ECO:0000256" key="1">
    <source>
        <dbReference type="SAM" id="MobiDB-lite"/>
    </source>
</evidence>
<dbReference type="Gene3D" id="3.30.200.20">
    <property type="entry name" value="Phosphorylase Kinase, domain 1"/>
    <property type="match status" value="1"/>
</dbReference>
<dbReference type="PROSITE" id="PS00108">
    <property type="entry name" value="PROTEIN_KINASE_ST"/>
    <property type="match status" value="1"/>
</dbReference>
<name>A0A7I8V8N9_9ANNE</name>
<evidence type="ECO:0000313" key="3">
    <source>
        <dbReference type="EMBL" id="CAD5112154.1"/>
    </source>
</evidence>
<proteinExistence type="predicted"/>
<feature type="region of interest" description="Disordered" evidence="1">
    <location>
        <begin position="1"/>
        <end position="22"/>
    </location>
</feature>
<sequence>MPTPENSLTFEEENENQGLETPTEECVLSCHPLSAPINEQGKDIKKHVATDIRTGTVSLSFSDLKVTSLEKTGFTDICNLNWIDLQKKDKPGTMILLSNPSNPLVPENGHYNENVSFEKTQFIAEGAFARVLLAKDKKSKKKFVLKEYKVTETYLDMVLTEIKVLSILGSYDNFLSFYAFCYFSSTVAVFMEQFEGQTFCVDLRSFVHDYNPTTYELRTIFKDITECLCIMHSKGIQHEDIKLENILVANVKGKLQAKLIDFNCSRFQDDICKFRGNLLSWSPEKITRSSYDYKNDIWSLGISYLTAKTKSIYIYLHVEEYTEPLQFLYQLGRLSKIVGNNEMHEDLIKMRLGEHEQLQLMKYSSSLADMKNYELDFILATLSIDPLRRLSSCELLKLAIFKDLSQTLQELPMEN</sequence>
<dbReference type="Pfam" id="PF00069">
    <property type="entry name" value="Pkinase"/>
    <property type="match status" value="1"/>
</dbReference>
<gene>
    <name evidence="3" type="ORF">DGYR_LOCUS1351</name>
</gene>
<dbReference type="GO" id="GO:0044773">
    <property type="term" value="P:mitotic DNA damage checkpoint signaling"/>
    <property type="evidence" value="ECO:0007669"/>
    <property type="project" value="TreeGrafter"/>
</dbReference>
<evidence type="ECO:0000259" key="2">
    <source>
        <dbReference type="PROSITE" id="PS50011"/>
    </source>
</evidence>
<dbReference type="GO" id="GO:0004674">
    <property type="term" value="F:protein serine/threonine kinase activity"/>
    <property type="evidence" value="ECO:0007669"/>
    <property type="project" value="TreeGrafter"/>
</dbReference>
<dbReference type="PANTHER" id="PTHR44167">
    <property type="entry name" value="OVARIAN-SPECIFIC SERINE/THREONINE-PROTEIN KINASE LOK-RELATED"/>
    <property type="match status" value="1"/>
</dbReference>
<comment type="caution">
    <text evidence="3">The sequence shown here is derived from an EMBL/GenBank/DDBJ whole genome shotgun (WGS) entry which is preliminary data.</text>
</comment>
<dbReference type="InterPro" id="IPR011009">
    <property type="entry name" value="Kinase-like_dom_sf"/>
</dbReference>
<dbReference type="OrthoDB" id="10266058at2759"/>
<accession>A0A7I8V8N9</accession>